<feature type="chain" id="PRO_5041404127" evidence="1">
    <location>
        <begin position="26"/>
        <end position="193"/>
    </location>
</feature>
<keyword evidence="3" id="KW-1185">Reference proteome</keyword>
<gene>
    <name evidence="2" type="ORF">OHK93_001991</name>
</gene>
<dbReference type="EMBL" id="JAPUFD010000012">
    <property type="protein sequence ID" value="MDI1490787.1"/>
    <property type="molecule type" value="Genomic_DNA"/>
</dbReference>
<keyword evidence="1" id="KW-0732">Signal</keyword>
<sequence>MTRHGFPSSLPLLLFLYCCCSLTASTFIPINPSSTSSSLNRGDAICLRRGDIPYHVQKPKAEDCTALAASIRDSPVSHLPQRITIPPGFKKQSGTCQIDVDIDGRPGYDFASYEEFADVVGDVVVDCLGNDEFVGGREQIGANNWLRVWVTGVWDLPEEEGAEGNGLVLEGVGVKNGTGTGTAGRVDTTRRRR</sequence>
<dbReference type="AlphaFoldDB" id="A0AA43TZZ4"/>
<comment type="caution">
    <text evidence="2">The sequence shown here is derived from an EMBL/GenBank/DDBJ whole genome shotgun (WGS) entry which is preliminary data.</text>
</comment>
<organism evidence="2 3">
    <name type="scientific">Ramalina farinacea</name>
    <dbReference type="NCBI Taxonomy" id="258253"/>
    <lineage>
        <taxon>Eukaryota</taxon>
        <taxon>Fungi</taxon>
        <taxon>Dikarya</taxon>
        <taxon>Ascomycota</taxon>
        <taxon>Pezizomycotina</taxon>
        <taxon>Lecanoromycetes</taxon>
        <taxon>OSLEUM clade</taxon>
        <taxon>Lecanoromycetidae</taxon>
        <taxon>Lecanorales</taxon>
        <taxon>Lecanorineae</taxon>
        <taxon>Ramalinaceae</taxon>
        <taxon>Ramalina</taxon>
    </lineage>
</organism>
<reference evidence="2" key="1">
    <citation type="journal article" date="2023" name="Genome Biol. Evol.">
        <title>First Whole Genome Sequence and Flow Cytometry Genome Size Data for the Lichen-Forming Fungus Ramalina farinacea (Ascomycota).</title>
        <authorList>
            <person name="Llewellyn T."/>
            <person name="Mian S."/>
            <person name="Hill R."/>
            <person name="Leitch I.J."/>
            <person name="Gaya E."/>
        </authorList>
    </citation>
    <scope>NUCLEOTIDE SEQUENCE</scope>
    <source>
        <strain evidence="2">LIQ254RAFAR</strain>
    </source>
</reference>
<accession>A0AA43TZZ4</accession>
<evidence type="ECO:0000256" key="1">
    <source>
        <dbReference type="SAM" id="SignalP"/>
    </source>
</evidence>
<feature type="signal peptide" evidence="1">
    <location>
        <begin position="1"/>
        <end position="25"/>
    </location>
</feature>
<evidence type="ECO:0000313" key="3">
    <source>
        <dbReference type="Proteomes" id="UP001161017"/>
    </source>
</evidence>
<evidence type="ECO:0000313" key="2">
    <source>
        <dbReference type="EMBL" id="MDI1490787.1"/>
    </source>
</evidence>
<dbReference type="Proteomes" id="UP001161017">
    <property type="component" value="Unassembled WGS sequence"/>
</dbReference>
<protein>
    <submittedName>
        <fullName evidence="2">Uncharacterized protein</fullName>
    </submittedName>
</protein>
<name>A0AA43TZZ4_9LECA</name>
<proteinExistence type="predicted"/>